<dbReference type="EMBL" id="JAPWTK010000015">
    <property type="protein sequence ID" value="KAJ8958896.1"/>
    <property type="molecule type" value="Genomic_DNA"/>
</dbReference>
<protein>
    <submittedName>
        <fullName evidence="2">Uncharacterized protein</fullName>
    </submittedName>
</protein>
<evidence type="ECO:0000313" key="3">
    <source>
        <dbReference type="Proteomes" id="UP001162162"/>
    </source>
</evidence>
<dbReference type="Gene3D" id="3.30.420.10">
    <property type="entry name" value="Ribonuclease H-like superfamily/Ribonuclease H"/>
    <property type="match status" value="1"/>
</dbReference>
<dbReference type="Proteomes" id="UP001162162">
    <property type="component" value="Unassembled WGS sequence"/>
</dbReference>
<proteinExistence type="predicted"/>
<accession>A0AAV8Z675</accession>
<feature type="region of interest" description="Disordered" evidence="1">
    <location>
        <begin position="87"/>
        <end position="111"/>
    </location>
</feature>
<dbReference type="PANTHER" id="PTHR47326:SF1">
    <property type="entry name" value="HTH PSQ-TYPE DOMAIN-CONTAINING PROTEIN"/>
    <property type="match status" value="1"/>
</dbReference>
<reference evidence="2" key="1">
    <citation type="journal article" date="2023" name="Insect Mol. Biol.">
        <title>Genome sequencing provides insights into the evolution of gene families encoding plant cell wall-degrading enzymes in longhorned beetles.</title>
        <authorList>
            <person name="Shin N.R."/>
            <person name="Okamura Y."/>
            <person name="Kirsch R."/>
            <person name="Pauchet Y."/>
        </authorList>
    </citation>
    <scope>NUCLEOTIDE SEQUENCE</scope>
    <source>
        <strain evidence="2">AMC_N1</strain>
    </source>
</reference>
<organism evidence="2 3">
    <name type="scientific">Aromia moschata</name>
    <dbReference type="NCBI Taxonomy" id="1265417"/>
    <lineage>
        <taxon>Eukaryota</taxon>
        <taxon>Metazoa</taxon>
        <taxon>Ecdysozoa</taxon>
        <taxon>Arthropoda</taxon>
        <taxon>Hexapoda</taxon>
        <taxon>Insecta</taxon>
        <taxon>Pterygota</taxon>
        <taxon>Neoptera</taxon>
        <taxon>Endopterygota</taxon>
        <taxon>Coleoptera</taxon>
        <taxon>Polyphaga</taxon>
        <taxon>Cucujiformia</taxon>
        <taxon>Chrysomeloidea</taxon>
        <taxon>Cerambycidae</taxon>
        <taxon>Cerambycinae</taxon>
        <taxon>Callichromatini</taxon>
        <taxon>Aromia</taxon>
    </lineage>
</organism>
<dbReference type="InterPro" id="IPR036397">
    <property type="entry name" value="RNaseH_sf"/>
</dbReference>
<sequence>MTLIVLTGTTFVLNGTVNKQNCRYWSTEYPHWMVEANTQYPEKVNVLAGIINSQIIGPYFFDGTLTGAHYLDFLQNFLVPTVPNTVPRPGLLVNQGSANRPASLDPRRRAS</sequence>
<name>A0AAV8Z675_9CUCU</name>
<comment type="caution">
    <text evidence="2">The sequence shown here is derived from an EMBL/GenBank/DDBJ whole genome shotgun (WGS) entry which is preliminary data.</text>
</comment>
<dbReference type="GO" id="GO:0003676">
    <property type="term" value="F:nucleic acid binding"/>
    <property type="evidence" value="ECO:0007669"/>
    <property type="project" value="InterPro"/>
</dbReference>
<keyword evidence="3" id="KW-1185">Reference proteome</keyword>
<evidence type="ECO:0000313" key="2">
    <source>
        <dbReference type="EMBL" id="KAJ8958896.1"/>
    </source>
</evidence>
<gene>
    <name evidence="2" type="ORF">NQ318_019664</name>
</gene>
<dbReference type="AlphaFoldDB" id="A0AAV8Z675"/>
<dbReference type="PANTHER" id="PTHR47326">
    <property type="entry name" value="TRANSPOSABLE ELEMENT TC3 TRANSPOSASE-LIKE PROTEIN"/>
    <property type="match status" value="1"/>
</dbReference>
<evidence type="ECO:0000256" key="1">
    <source>
        <dbReference type="SAM" id="MobiDB-lite"/>
    </source>
</evidence>